<dbReference type="PANTHER" id="PTHR34387:SF2">
    <property type="entry name" value="SLR1258 PROTEIN"/>
    <property type="match status" value="1"/>
</dbReference>
<name>A0A0G1UEU5_9BACT</name>
<accession>A0A0G1UEU5</accession>
<sequence>MNSWWAKIIVIFAAAFIFVKFAPGIPVTSVVTQKQDLFTVSGVGKVTVVPDTGIVDLGINLTRGTVKTAQTEVNRVMNTITDNLKKMGIDGKDIKTENYSVYPKYDYTAGTSRVTGYRVSASLKVTVRELDKLNQVIDTATADGANTVSGIQLTVDDKRREELMQQARNEAVKRAKSKADSLSRAAGISLGRIINIQESGTPGPEPVFLALDKAGRGGGGETQIQPGSTDIVSNITLTYETR</sequence>
<dbReference type="Gene3D" id="3.30.110.170">
    <property type="entry name" value="Protein of unknown function (DUF541), domain 1"/>
    <property type="match status" value="1"/>
</dbReference>
<dbReference type="GO" id="GO:0006974">
    <property type="term" value="P:DNA damage response"/>
    <property type="evidence" value="ECO:0007669"/>
    <property type="project" value="TreeGrafter"/>
</dbReference>
<evidence type="ECO:0000313" key="1">
    <source>
        <dbReference type="EMBL" id="KKU92687.1"/>
    </source>
</evidence>
<organism evidence="1 2">
    <name type="scientific">Candidatus Amesbacteria bacterium GW2011_GWC1_48_10</name>
    <dbReference type="NCBI Taxonomy" id="1618365"/>
    <lineage>
        <taxon>Bacteria</taxon>
        <taxon>Candidatus Amesiibacteriota</taxon>
    </lineage>
</organism>
<gene>
    <name evidence="1" type="ORF">UY22_C0028G0009</name>
</gene>
<evidence type="ECO:0000313" key="2">
    <source>
        <dbReference type="Proteomes" id="UP000034877"/>
    </source>
</evidence>
<dbReference type="Proteomes" id="UP000034877">
    <property type="component" value="Unassembled WGS sequence"/>
</dbReference>
<evidence type="ECO:0008006" key="3">
    <source>
        <dbReference type="Google" id="ProtNLM"/>
    </source>
</evidence>
<dbReference type="EMBL" id="LCPE01000028">
    <property type="protein sequence ID" value="KKU92687.1"/>
    <property type="molecule type" value="Genomic_DNA"/>
</dbReference>
<dbReference type="Gene3D" id="3.30.70.2970">
    <property type="entry name" value="Protein of unknown function (DUF541), domain 2"/>
    <property type="match status" value="1"/>
</dbReference>
<reference evidence="1 2" key="1">
    <citation type="journal article" date="2015" name="Nature">
        <title>rRNA introns, odd ribosomes, and small enigmatic genomes across a large radiation of phyla.</title>
        <authorList>
            <person name="Brown C.T."/>
            <person name="Hug L.A."/>
            <person name="Thomas B.C."/>
            <person name="Sharon I."/>
            <person name="Castelle C.J."/>
            <person name="Singh A."/>
            <person name="Wilkins M.J."/>
            <person name="Williams K.H."/>
            <person name="Banfield J.F."/>
        </authorList>
    </citation>
    <scope>NUCLEOTIDE SEQUENCE [LARGE SCALE GENOMIC DNA]</scope>
</reference>
<dbReference type="Pfam" id="PF04402">
    <property type="entry name" value="SIMPL"/>
    <property type="match status" value="1"/>
</dbReference>
<protein>
    <recommendedName>
        <fullName evidence="3">26 kDa periplasmic immunogenic protein</fullName>
    </recommendedName>
</protein>
<dbReference type="PANTHER" id="PTHR34387">
    <property type="entry name" value="SLR1258 PROTEIN"/>
    <property type="match status" value="1"/>
</dbReference>
<proteinExistence type="predicted"/>
<dbReference type="InterPro" id="IPR007497">
    <property type="entry name" value="SIMPL/DUF541"/>
</dbReference>
<comment type="caution">
    <text evidence="1">The sequence shown here is derived from an EMBL/GenBank/DDBJ whole genome shotgun (WGS) entry which is preliminary data.</text>
</comment>
<dbReference type="InterPro" id="IPR052022">
    <property type="entry name" value="26kDa_periplasmic_antigen"/>
</dbReference>
<dbReference type="AlphaFoldDB" id="A0A0G1UEU5"/>